<organism evidence="3">
    <name type="scientific">Salix viminalis</name>
    <name type="common">Common osier</name>
    <name type="synonym">Basket willow</name>
    <dbReference type="NCBI Taxonomy" id="40686"/>
    <lineage>
        <taxon>Eukaryota</taxon>
        <taxon>Viridiplantae</taxon>
        <taxon>Streptophyta</taxon>
        <taxon>Embryophyta</taxon>
        <taxon>Tracheophyta</taxon>
        <taxon>Spermatophyta</taxon>
        <taxon>Magnoliopsida</taxon>
        <taxon>eudicotyledons</taxon>
        <taxon>Gunneridae</taxon>
        <taxon>Pentapetalae</taxon>
        <taxon>rosids</taxon>
        <taxon>fabids</taxon>
        <taxon>Malpighiales</taxon>
        <taxon>Salicaceae</taxon>
        <taxon>Saliceae</taxon>
        <taxon>Salix</taxon>
    </lineage>
</organism>
<evidence type="ECO:0000313" key="3">
    <source>
        <dbReference type="EMBL" id="VFU52796.1"/>
    </source>
</evidence>
<name>A0A6N2MEY5_SALVM</name>
<dbReference type="InterPro" id="IPR035426">
    <property type="entry name" value="Gemin2/Brr1"/>
</dbReference>
<comment type="similarity">
    <text evidence="1">Belongs to the gemin-2 family.</text>
</comment>
<dbReference type="EMBL" id="CAADRP010001807">
    <property type="protein sequence ID" value="VFU52796.1"/>
    <property type="molecule type" value="Genomic_DNA"/>
</dbReference>
<protein>
    <submittedName>
        <fullName evidence="3">Uncharacterized protein</fullName>
    </submittedName>
</protein>
<sequence length="135" mass="15398">MEGDGVQNADLWNPACSDSIEGDGADTVLEEEYDEEVDSDDDYASIQRPAFAVKGEPDFDSGPPEDGLEFLRRVRWEAAHIPKVKVAKLDRSRVNKEQTVYMPQIPNIAKCPEYLLPLKQWEDEFLVDFSELRLH</sequence>
<gene>
    <name evidence="3" type="ORF">SVIM_LOCUS364554</name>
</gene>
<dbReference type="GO" id="GO:0005634">
    <property type="term" value="C:nucleus"/>
    <property type="evidence" value="ECO:0007669"/>
    <property type="project" value="TreeGrafter"/>
</dbReference>
<evidence type="ECO:0000256" key="1">
    <source>
        <dbReference type="ARBA" id="ARBA00025758"/>
    </source>
</evidence>
<evidence type="ECO:0000256" key="2">
    <source>
        <dbReference type="SAM" id="MobiDB-lite"/>
    </source>
</evidence>
<dbReference type="PANTHER" id="PTHR12794:SF0">
    <property type="entry name" value="GEM-ASSOCIATED PROTEIN 2"/>
    <property type="match status" value="1"/>
</dbReference>
<dbReference type="Pfam" id="PF04938">
    <property type="entry name" value="SIP1"/>
    <property type="match status" value="1"/>
</dbReference>
<dbReference type="GO" id="GO:0000387">
    <property type="term" value="P:spliceosomal snRNP assembly"/>
    <property type="evidence" value="ECO:0007669"/>
    <property type="project" value="InterPro"/>
</dbReference>
<feature type="region of interest" description="Disordered" evidence="2">
    <location>
        <begin position="1"/>
        <end position="41"/>
    </location>
</feature>
<proteinExistence type="inferred from homology"/>
<feature type="compositionally biased region" description="Acidic residues" evidence="2">
    <location>
        <begin position="20"/>
        <end position="41"/>
    </location>
</feature>
<dbReference type="PANTHER" id="PTHR12794">
    <property type="entry name" value="GEMIN2"/>
    <property type="match status" value="1"/>
</dbReference>
<dbReference type="GO" id="GO:0032797">
    <property type="term" value="C:SMN complex"/>
    <property type="evidence" value="ECO:0007669"/>
    <property type="project" value="TreeGrafter"/>
</dbReference>
<reference evidence="3" key="1">
    <citation type="submission" date="2019-03" db="EMBL/GenBank/DDBJ databases">
        <authorList>
            <person name="Mank J."/>
            <person name="Almeida P."/>
        </authorList>
    </citation>
    <scope>NUCLEOTIDE SEQUENCE</scope>
    <source>
        <strain evidence="3">78183</strain>
    </source>
</reference>
<accession>A0A6N2MEY5</accession>
<dbReference type="AlphaFoldDB" id="A0A6N2MEY5"/>